<keyword evidence="19" id="KW-1185">Reference proteome</keyword>
<dbReference type="InterPro" id="IPR036565">
    <property type="entry name" value="Mur-like_cat_sf"/>
</dbReference>
<evidence type="ECO:0000256" key="8">
    <source>
        <dbReference type="ARBA" id="ARBA00022840"/>
    </source>
</evidence>
<comment type="subcellular location">
    <subcellularLocation>
        <location evidence="1">Cytoplasm</location>
    </subcellularLocation>
</comment>
<dbReference type="GO" id="GO:0005524">
    <property type="term" value="F:ATP binding"/>
    <property type="evidence" value="ECO:0007669"/>
    <property type="project" value="UniProtKB-KW"/>
</dbReference>
<evidence type="ECO:0000256" key="12">
    <source>
        <dbReference type="ARBA" id="ARBA00023316"/>
    </source>
</evidence>
<keyword evidence="4" id="KW-0963">Cytoplasm</keyword>
<gene>
    <name evidence="18" type="ORF">LNAT_P1434</name>
</gene>
<dbReference type="GO" id="GO:0071555">
    <property type="term" value="P:cell wall organization"/>
    <property type="evidence" value="ECO:0007669"/>
    <property type="project" value="UniProtKB-KW"/>
</dbReference>
<dbReference type="GO" id="GO:0051301">
    <property type="term" value="P:cell division"/>
    <property type="evidence" value="ECO:0007669"/>
    <property type="project" value="UniProtKB-KW"/>
</dbReference>
<dbReference type="Pfam" id="PF08245">
    <property type="entry name" value="Mur_ligase_M"/>
    <property type="match status" value="1"/>
</dbReference>
<organism evidence="18 19">
    <name type="scientific">Lebetimonas natsushimae</name>
    <dbReference type="NCBI Taxonomy" id="1936991"/>
    <lineage>
        <taxon>Bacteria</taxon>
        <taxon>Pseudomonadati</taxon>
        <taxon>Campylobacterota</taxon>
        <taxon>Epsilonproteobacteria</taxon>
        <taxon>Nautiliales</taxon>
        <taxon>Nautiliaceae</taxon>
        <taxon>Lebetimonas</taxon>
    </lineage>
</organism>
<proteinExistence type="predicted"/>
<dbReference type="Gene3D" id="3.40.1190.10">
    <property type="entry name" value="Mur-like, catalytic domain"/>
    <property type="match status" value="1"/>
</dbReference>
<keyword evidence="10" id="KW-0573">Peptidoglycan synthesis</keyword>
<dbReference type="EC" id="6.3.2.8" evidence="3 14"/>
<dbReference type="InterPro" id="IPR004101">
    <property type="entry name" value="Mur_ligase_C"/>
</dbReference>
<dbReference type="SUPFAM" id="SSF53623">
    <property type="entry name" value="MurD-like peptide ligases, catalytic domain"/>
    <property type="match status" value="1"/>
</dbReference>
<evidence type="ECO:0000256" key="11">
    <source>
        <dbReference type="ARBA" id="ARBA00023306"/>
    </source>
</evidence>
<feature type="domain" description="Mur ligase N-terminal catalytic" evidence="15">
    <location>
        <begin position="3"/>
        <end position="100"/>
    </location>
</feature>
<dbReference type="InterPro" id="IPR050061">
    <property type="entry name" value="MurCDEF_pg_biosynth"/>
</dbReference>
<evidence type="ECO:0000259" key="16">
    <source>
        <dbReference type="Pfam" id="PF02875"/>
    </source>
</evidence>
<comment type="catalytic activity">
    <reaction evidence="13">
        <text>UDP-N-acetyl-alpha-D-muramate + L-alanine + ATP = UDP-N-acetyl-alpha-D-muramoyl-L-alanine + ADP + phosphate + H(+)</text>
        <dbReference type="Rhea" id="RHEA:23372"/>
        <dbReference type="ChEBI" id="CHEBI:15378"/>
        <dbReference type="ChEBI" id="CHEBI:30616"/>
        <dbReference type="ChEBI" id="CHEBI:43474"/>
        <dbReference type="ChEBI" id="CHEBI:57972"/>
        <dbReference type="ChEBI" id="CHEBI:70757"/>
        <dbReference type="ChEBI" id="CHEBI:83898"/>
        <dbReference type="ChEBI" id="CHEBI:456216"/>
        <dbReference type="EC" id="6.3.2.8"/>
    </reaction>
</comment>
<evidence type="ECO:0000256" key="14">
    <source>
        <dbReference type="NCBIfam" id="TIGR01082"/>
    </source>
</evidence>
<comment type="pathway">
    <text evidence="2">Cell wall biogenesis; peptidoglycan biosynthesis.</text>
</comment>
<keyword evidence="5 18" id="KW-0436">Ligase</keyword>
<dbReference type="InterPro" id="IPR000713">
    <property type="entry name" value="Mur_ligase_N"/>
</dbReference>
<dbReference type="UniPathway" id="UPA00219"/>
<dbReference type="Proteomes" id="UP000217944">
    <property type="component" value="Unassembled WGS sequence"/>
</dbReference>
<dbReference type="InterPro" id="IPR036615">
    <property type="entry name" value="Mur_ligase_C_dom_sf"/>
</dbReference>
<dbReference type="GO" id="GO:0009252">
    <property type="term" value="P:peptidoglycan biosynthetic process"/>
    <property type="evidence" value="ECO:0007669"/>
    <property type="project" value="UniProtKB-UniRule"/>
</dbReference>
<name>A0A292YGI5_9BACT</name>
<dbReference type="EMBL" id="BDME01000006">
    <property type="protein sequence ID" value="GAX88139.1"/>
    <property type="molecule type" value="Genomic_DNA"/>
</dbReference>
<dbReference type="GO" id="GO:0008763">
    <property type="term" value="F:UDP-N-acetylmuramate-L-alanine ligase activity"/>
    <property type="evidence" value="ECO:0007669"/>
    <property type="project" value="UniProtKB-UniRule"/>
</dbReference>
<evidence type="ECO:0000313" key="19">
    <source>
        <dbReference type="Proteomes" id="UP000217944"/>
    </source>
</evidence>
<protein>
    <recommendedName>
        <fullName evidence="3 14">UDP-N-acetylmuramate--L-alanine ligase</fullName>
        <ecNumber evidence="3 14">6.3.2.8</ecNumber>
    </recommendedName>
</protein>
<dbReference type="AlphaFoldDB" id="A0A292YGI5"/>
<evidence type="ECO:0000256" key="3">
    <source>
        <dbReference type="ARBA" id="ARBA00012211"/>
    </source>
</evidence>
<evidence type="ECO:0000256" key="7">
    <source>
        <dbReference type="ARBA" id="ARBA00022741"/>
    </source>
</evidence>
<dbReference type="RefSeq" id="WP_096259928.1">
    <property type="nucleotide sequence ID" value="NZ_BDME01000006.1"/>
</dbReference>
<accession>A0A292YGI5</accession>
<dbReference type="InterPro" id="IPR013221">
    <property type="entry name" value="Mur_ligase_cen"/>
</dbReference>
<evidence type="ECO:0000256" key="2">
    <source>
        <dbReference type="ARBA" id="ARBA00004752"/>
    </source>
</evidence>
<dbReference type="Pfam" id="PF01225">
    <property type="entry name" value="Mur_ligase"/>
    <property type="match status" value="1"/>
</dbReference>
<dbReference type="Gene3D" id="3.90.190.20">
    <property type="entry name" value="Mur ligase, C-terminal domain"/>
    <property type="match status" value="1"/>
</dbReference>
<evidence type="ECO:0000256" key="4">
    <source>
        <dbReference type="ARBA" id="ARBA00022490"/>
    </source>
</evidence>
<keyword evidence="9" id="KW-0133">Cell shape</keyword>
<sequence>MKLYFIGIGGIGLSALARWCKKKGFDVKGSDIHSTPLTQKLQNEGIEVFIPQKEENINGDIDLIVYTAVARENNPERVAAKKKGVKILSRREFLPFILNDKKVLSVCGAHGKSTTTAILASILPNANALIGAESKDFNSNAKFSNSELMVFEADESDGSFIDSNPYVAVVTNTEPEHMEFYNHDLELFYSHYEKFLKKAQIRVVNGNDEFIKKLDLPMKKVYLKDARNIRYELRNDLPKTIFEYRGYEFEVYGFGEHLVLDALLAIEAANEFISLNEIAKNIKNYKGIKKRFDILQQDDDFILIDDYGHHPTEIKATLSSAKKYAMLNGIDKITAIWQPHKYSRTVDNLQGFIECFEGVDELVILPVWSAGEEKVEIDFEKYFAKYKPIFADKIKADRKNIMLIRDDEIIKKINDGLIIGFGAGDITYQLRGNK</sequence>
<dbReference type="PANTHER" id="PTHR43445:SF3">
    <property type="entry name" value="UDP-N-ACETYLMURAMATE--L-ALANINE LIGASE"/>
    <property type="match status" value="1"/>
</dbReference>
<keyword evidence="8" id="KW-0067">ATP-binding</keyword>
<dbReference type="SUPFAM" id="SSF51984">
    <property type="entry name" value="MurCD N-terminal domain"/>
    <property type="match status" value="1"/>
</dbReference>
<feature type="domain" description="Mur ligase C-terminal" evidence="16">
    <location>
        <begin position="291"/>
        <end position="372"/>
    </location>
</feature>
<evidence type="ECO:0000259" key="17">
    <source>
        <dbReference type="Pfam" id="PF08245"/>
    </source>
</evidence>
<comment type="caution">
    <text evidence="18">The sequence shown here is derived from an EMBL/GenBank/DDBJ whole genome shotgun (WGS) entry which is preliminary data.</text>
</comment>
<keyword evidence="7" id="KW-0547">Nucleotide-binding</keyword>
<dbReference type="GO" id="GO:0008360">
    <property type="term" value="P:regulation of cell shape"/>
    <property type="evidence" value="ECO:0007669"/>
    <property type="project" value="UniProtKB-KW"/>
</dbReference>
<dbReference type="NCBIfam" id="TIGR01082">
    <property type="entry name" value="murC"/>
    <property type="match status" value="1"/>
</dbReference>
<evidence type="ECO:0000256" key="9">
    <source>
        <dbReference type="ARBA" id="ARBA00022960"/>
    </source>
</evidence>
<evidence type="ECO:0000256" key="1">
    <source>
        <dbReference type="ARBA" id="ARBA00004496"/>
    </source>
</evidence>
<evidence type="ECO:0000259" key="15">
    <source>
        <dbReference type="Pfam" id="PF01225"/>
    </source>
</evidence>
<dbReference type="SUPFAM" id="SSF53244">
    <property type="entry name" value="MurD-like peptide ligases, peptide-binding domain"/>
    <property type="match status" value="1"/>
</dbReference>
<keyword evidence="6" id="KW-0132">Cell division</keyword>
<evidence type="ECO:0000256" key="13">
    <source>
        <dbReference type="ARBA" id="ARBA00047833"/>
    </source>
</evidence>
<keyword evidence="11" id="KW-0131">Cell cycle</keyword>
<dbReference type="GO" id="GO:0005737">
    <property type="term" value="C:cytoplasm"/>
    <property type="evidence" value="ECO:0007669"/>
    <property type="project" value="UniProtKB-SubCell"/>
</dbReference>
<dbReference type="InterPro" id="IPR005758">
    <property type="entry name" value="UDP-N-AcMur_Ala_ligase_MurC"/>
</dbReference>
<keyword evidence="12" id="KW-0961">Cell wall biogenesis/degradation</keyword>
<dbReference type="Gene3D" id="3.40.50.720">
    <property type="entry name" value="NAD(P)-binding Rossmann-like Domain"/>
    <property type="match status" value="1"/>
</dbReference>
<evidence type="ECO:0000256" key="10">
    <source>
        <dbReference type="ARBA" id="ARBA00022984"/>
    </source>
</evidence>
<evidence type="ECO:0000256" key="6">
    <source>
        <dbReference type="ARBA" id="ARBA00022618"/>
    </source>
</evidence>
<dbReference type="Pfam" id="PF02875">
    <property type="entry name" value="Mur_ligase_C"/>
    <property type="match status" value="1"/>
</dbReference>
<evidence type="ECO:0000313" key="18">
    <source>
        <dbReference type="EMBL" id="GAX88139.1"/>
    </source>
</evidence>
<reference evidence="18 19" key="1">
    <citation type="journal article" date="2017" name="Syst. Appl. Microbiol.">
        <title>Lebetimonas natsushimae sp. nov., a novel strictly anaerobic, moderately thermophilic chemoautotroph isolated from a deep-sea hydrothermal vent polychaete nest in the Mid-Okinawa Trough.</title>
        <authorList>
            <person name="Nagata R."/>
            <person name="Takaki Y."/>
            <person name="Tame A."/>
            <person name="Nunoura T."/>
            <person name="Muto H."/>
            <person name="Mino S."/>
            <person name="Sawayama S."/>
            <person name="Takai K."/>
            <person name="Nakagawa S."/>
        </authorList>
    </citation>
    <scope>NUCLEOTIDE SEQUENCE [LARGE SCALE GENOMIC DNA]</scope>
    <source>
        <strain evidence="18 19">HS1857</strain>
    </source>
</reference>
<feature type="domain" description="Mur ligase central" evidence="17">
    <location>
        <begin position="106"/>
        <end position="268"/>
    </location>
</feature>
<evidence type="ECO:0000256" key="5">
    <source>
        <dbReference type="ARBA" id="ARBA00022598"/>
    </source>
</evidence>
<dbReference type="PANTHER" id="PTHR43445">
    <property type="entry name" value="UDP-N-ACETYLMURAMATE--L-ALANINE LIGASE-RELATED"/>
    <property type="match status" value="1"/>
</dbReference>
<dbReference type="OrthoDB" id="9804126at2"/>